<reference evidence="2 4" key="2">
    <citation type="submission" date="2019-03" db="EMBL/GenBank/DDBJ databases">
        <title>Genomic Encyclopedia of Type Strains, Phase IV (KMG-IV): sequencing the most valuable type-strain genomes for metagenomic binning, comparative biology and taxonomic classification.</title>
        <authorList>
            <person name="Goeker M."/>
        </authorList>
    </citation>
    <scope>NUCLEOTIDE SEQUENCE [LARGE SCALE GENOMIC DNA]</scope>
    <source>
        <strain evidence="2 4">DSM 3764</strain>
    </source>
</reference>
<dbReference type="InterPro" id="IPR043129">
    <property type="entry name" value="ATPase_NBD"/>
</dbReference>
<dbReference type="Gene3D" id="3.90.640.10">
    <property type="entry name" value="Actin, Chain A, domain 4"/>
    <property type="match status" value="1"/>
</dbReference>
<dbReference type="Gene3D" id="3.30.420.40">
    <property type="match status" value="2"/>
</dbReference>
<evidence type="ECO:0000313" key="2">
    <source>
        <dbReference type="EMBL" id="TCU89338.1"/>
    </source>
</evidence>
<name>A0A377Q7L6_9NEIS</name>
<gene>
    <name evidence="2" type="ORF">EV682_102250</name>
    <name evidence="1" type="ORF">NCTC11159_01775</name>
</gene>
<dbReference type="EMBL" id="SMBT01000002">
    <property type="protein sequence ID" value="TCU89338.1"/>
    <property type="molecule type" value="Genomic_DNA"/>
</dbReference>
<dbReference type="RefSeq" id="WP_115226993.1">
    <property type="nucleotide sequence ID" value="NZ_CAWOLO010000002.1"/>
</dbReference>
<evidence type="ECO:0000313" key="1">
    <source>
        <dbReference type="EMBL" id="STQ90708.1"/>
    </source>
</evidence>
<sequence length="893" mass="100928">MDPLYFSHAKACQLLYLHHLQTRREAWHAFSQSGMSWFMHRRDGEGVILNPQTGLIWQEMTEAGPQLDLLRAQAKVRQLEWAGLANWRLPTRAELIDIAYAPGFPLCEEYNWFDCPLWLYDKGCVYLDQPDEFMGPDGAGNMIAVDDTLCADWPGSYPQGLFELGWTWLGAWTSSARFPKSSKFDAALTAWKKWRSLASSENDGFHAVNSNATDWPALLRKLDYISTRLPDIDSSTFSDSAKGLWELWPVADDRQTRKIALAHAGQMRARNPELDIRDANVAIDFGTSSTVVAFREGAHDRLLRIGESNLWEPPQASDYENPTVLEVMDWQALMAAWTSEVYRPLVDWRDIHCAHEARDHLRDNHTDPKRISSIFSRMKQWTQDELPTRISDQIHQEERILPPFKQYPCKKVADVYADFNPIELYAWFLGMFINWRQRGIFLRYYMTFPVSFPHDTKEKILSAFHHGLQRSLPESLVYGPHIAQFRVEERGSEPAAYAACALKALQLSPCATGEGRAFAVFDFGGGTTDFDFGYYRLPDAAEAEAGWEEVIEHFGASGDRMLGGEQLLENLAYITFRHNLPQCRLHKIAFLLPQDAEDFAGSDMFLEKTRPAQTNSIVMMGRLRSFCETGNLEGLEDGDICKMPLLNRDGQKVEVGFQIPQSELRDYLRARIERGAIAFFAAMQAAFNSHGGMPLAVDVLLAGNACRSPWVMELFGLNGSPIGAIMAFEQLEISVHPPLLADPGNPWRPTAKTGVALGLLRLCPGETLKVIHRSRLNDDAPFLFSVGKLLNGEFDPCLPAHGVYGQWHEVGRPMDGVFNLAYTHSPRARTDQRMDRSDPDLRYKRIDFPQCSEGQKVYSRAIAPNLIEICLARDLSHGGQPEPASHLQQLALA</sequence>
<evidence type="ECO:0000313" key="3">
    <source>
        <dbReference type="Proteomes" id="UP000255108"/>
    </source>
</evidence>
<protein>
    <submittedName>
        <fullName evidence="1">Protein of uncharacterized function (DUF1566)</fullName>
    </submittedName>
</protein>
<dbReference type="SUPFAM" id="SSF53067">
    <property type="entry name" value="Actin-like ATPase domain"/>
    <property type="match status" value="1"/>
</dbReference>
<keyword evidence="4" id="KW-1185">Reference proteome</keyword>
<dbReference type="EMBL" id="UGHR01000001">
    <property type="protein sequence ID" value="STQ90708.1"/>
    <property type="molecule type" value="Genomic_DNA"/>
</dbReference>
<dbReference type="OrthoDB" id="8476780at2"/>
<dbReference type="Proteomes" id="UP000255108">
    <property type="component" value="Unassembled WGS sequence"/>
</dbReference>
<dbReference type="AlphaFoldDB" id="A0A377Q7L6"/>
<proteinExistence type="predicted"/>
<reference evidence="1 3" key="1">
    <citation type="submission" date="2018-06" db="EMBL/GenBank/DDBJ databases">
        <authorList>
            <consortium name="Pathogen Informatics"/>
            <person name="Doyle S."/>
        </authorList>
    </citation>
    <scope>NUCLEOTIDE SEQUENCE [LARGE SCALE GENOMIC DNA]</scope>
    <source>
        <strain evidence="1 3">NCTC11159</strain>
    </source>
</reference>
<organism evidence="1 3">
    <name type="scientific">Iodobacter fluviatilis</name>
    <dbReference type="NCBI Taxonomy" id="537"/>
    <lineage>
        <taxon>Bacteria</taxon>
        <taxon>Pseudomonadati</taxon>
        <taxon>Pseudomonadota</taxon>
        <taxon>Betaproteobacteria</taxon>
        <taxon>Neisseriales</taxon>
        <taxon>Chitinibacteraceae</taxon>
        <taxon>Iodobacter</taxon>
    </lineage>
</organism>
<dbReference type="Proteomes" id="UP000295794">
    <property type="component" value="Unassembled WGS sequence"/>
</dbReference>
<evidence type="ECO:0000313" key="4">
    <source>
        <dbReference type="Proteomes" id="UP000295794"/>
    </source>
</evidence>
<accession>A0A377Q7L6</accession>